<dbReference type="GO" id="GO:0046872">
    <property type="term" value="F:metal ion binding"/>
    <property type="evidence" value="ECO:0007669"/>
    <property type="project" value="UniProtKB-KW"/>
</dbReference>
<feature type="transmembrane region" description="Helical" evidence="5">
    <location>
        <begin position="43"/>
        <end position="61"/>
    </location>
</feature>
<dbReference type="SUPFAM" id="SSF56300">
    <property type="entry name" value="Metallo-dependent phosphatases"/>
    <property type="match status" value="1"/>
</dbReference>
<proteinExistence type="inferred from homology"/>
<dbReference type="GO" id="GO:0008758">
    <property type="term" value="F:UDP-2,3-diacylglucosamine hydrolase activity"/>
    <property type="evidence" value="ECO:0007669"/>
    <property type="project" value="TreeGrafter"/>
</dbReference>
<dbReference type="CDD" id="cd07385">
    <property type="entry name" value="MPP_YkuE_C"/>
    <property type="match status" value="1"/>
</dbReference>
<evidence type="ECO:0000256" key="5">
    <source>
        <dbReference type="SAM" id="Phobius"/>
    </source>
</evidence>
<organism evidence="7 8">
    <name type="scientific">Catellatospora bangladeshensis</name>
    <dbReference type="NCBI Taxonomy" id="310355"/>
    <lineage>
        <taxon>Bacteria</taxon>
        <taxon>Bacillati</taxon>
        <taxon>Actinomycetota</taxon>
        <taxon>Actinomycetes</taxon>
        <taxon>Micromonosporales</taxon>
        <taxon>Micromonosporaceae</taxon>
        <taxon>Catellatospora</taxon>
    </lineage>
</organism>
<dbReference type="Pfam" id="PF00149">
    <property type="entry name" value="Metallophos"/>
    <property type="match status" value="1"/>
</dbReference>
<reference evidence="7 8" key="1">
    <citation type="submission" date="2021-01" db="EMBL/GenBank/DDBJ databases">
        <title>Whole genome shotgun sequence of Catellatospora bangladeshensis NBRC 107357.</title>
        <authorList>
            <person name="Komaki H."/>
            <person name="Tamura T."/>
        </authorList>
    </citation>
    <scope>NUCLEOTIDE SEQUENCE [LARGE SCALE GENOMIC DNA]</scope>
    <source>
        <strain evidence="7 8">NBRC 107357</strain>
    </source>
</reference>
<dbReference type="Gene3D" id="3.60.21.10">
    <property type="match status" value="1"/>
</dbReference>
<dbReference type="InterPro" id="IPR029052">
    <property type="entry name" value="Metallo-depent_PP-like"/>
</dbReference>
<evidence type="ECO:0000256" key="2">
    <source>
        <dbReference type="ARBA" id="ARBA00022723"/>
    </source>
</evidence>
<feature type="transmembrane region" description="Helical" evidence="5">
    <location>
        <begin position="169"/>
        <end position="190"/>
    </location>
</feature>
<dbReference type="Proteomes" id="UP000601223">
    <property type="component" value="Unassembled WGS sequence"/>
</dbReference>
<dbReference type="PANTHER" id="PTHR31302">
    <property type="entry name" value="TRANSMEMBRANE PROTEIN WITH METALLOPHOSPHOESTERASE DOMAIN-RELATED"/>
    <property type="match status" value="1"/>
</dbReference>
<dbReference type="GO" id="GO:0009245">
    <property type="term" value="P:lipid A biosynthetic process"/>
    <property type="evidence" value="ECO:0007669"/>
    <property type="project" value="TreeGrafter"/>
</dbReference>
<keyword evidence="5" id="KW-1133">Transmembrane helix</keyword>
<keyword evidence="2" id="KW-0479">Metal-binding</keyword>
<dbReference type="InterPro" id="IPR004843">
    <property type="entry name" value="Calcineurin-like_PHP"/>
</dbReference>
<protein>
    <submittedName>
        <fullName evidence="7">Membrane protein</fullName>
    </submittedName>
</protein>
<comment type="cofactor">
    <cofactor evidence="1">
        <name>a divalent metal cation</name>
        <dbReference type="ChEBI" id="CHEBI:60240"/>
    </cofactor>
</comment>
<dbReference type="PANTHER" id="PTHR31302:SF31">
    <property type="entry name" value="PHOSPHODIESTERASE YAEI"/>
    <property type="match status" value="1"/>
</dbReference>
<evidence type="ECO:0000256" key="1">
    <source>
        <dbReference type="ARBA" id="ARBA00001968"/>
    </source>
</evidence>
<keyword evidence="3" id="KW-0378">Hydrolase</keyword>
<feature type="transmembrane region" description="Helical" evidence="5">
    <location>
        <begin position="67"/>
        <end position="90"/>
    </location>
</feature>
<sequence length="437" mass="46036">MLQAVLFLSMVLVVVGPIHWYLWKRLVKDTTTTRRGRRIGTAAIVALAVALLAAFIVPRVIGAKASWIIPLVGYMWLAVLFYLLVVLLVLEIPRLVANRIWARGPMRAVAPDAVGTAQAEPVRVAATSAEAALAEPGLPEAAARPADGPPANGPLPPAAGPVDPSRRLLIARGAAIFAGLTAVGITGYGVRTALGDPVLKRVQIPLAKLPRGLDGYKIALVSDIHLGPLTGVEHSRRIVRSINGMNADLIAVVGDLVDGSVAELADEAAPLRELSSRDGAYFVTGNHEYFSGAEEWLVEVDRLGMRPLQNERLEIRGLTLAGVNDLSGGDLGEGGPDFGKALDGRDPAKPVVLLAHQPIQAFEAAKHGVDLQLSGHTHGGQMVPFNLIAGLQQPVISGLGEVDGTQVYVTNGAGFWGPPVRVGAPPDITLIELRSQA</sequence>
<feature type="domain" description="Calcineurin-like phosphoesterase" evidence="6">
    <location>
        <begin position="217"/>
        <end position="379"/>
    </location>
</feature>
<feature type="transmembrane region" description="Helical" evidence="5">
    <location>
        <begin position="6"/>
        <end position="23"/>
    </location>
</feature>
<comment type="caution">
    <text evidence="7">The sequence shown here is derived from an EMBL/GenBank/DDBJ whole genome shotgun (WGS) entry which is preliminary data.</text>
</comment>
<dbReference type="AlphaFoldDB" id="A0A8J3JT53"/>
<dbReference type="FunFam" id="3.60.21.10:FF:000028">
    <property type="entry name" value="Putative metallophosphoesterase"/>
    <property type="match status" value="1"/>
</dbReference>
<evidence type="ECO:0000313" key="8">
    <source>
        <dbReference type="Proteomes" id="UP000601223"/>
    </source>
</evidence>
<keyword evidence="8" id="KW-1185">Reference proteome</keyword>
<evidence type="ECO:0000313" key="7">
    <source>
        <dbReference type="EMBL" id="GIF84498.1"/>
    </source>
</evidence>
<evidence type="ECO:0000259" key="6">
    <source>
        <dbReference type="Pfam" id="PF00149"/>
    </source>
</evidence>
<keyword evidence="5" id="KW-0812">Transmembrane</keyword>
<evidence type="ECO:0000256" key="3">
    <source>
        <dbReference type="ARBA" id="ARBA00022801"/>
    </source>
</evidence>
<accession>A0A8J3JT53</accession>
<evidence type="ECO:0000256" key="4">
    <source>
        <dbReference type="ARBA" id="ARBA00061089"/>
    </source>
</evidence>
<dbReference type="EMBL" id="BONF01000038">
    <property type="protein sequence ID" value="GIF84498.1"/>
    <property type="molecule type" value="Genomic_DNA"/>
</dbReference>
<keyword evidence="5" id="KW-0472">Membrane</keyword>
<comment type="similarity">
    <text evidence="4">Belongs to the metallophosphoesterase superfamily.</text>
</comment>
<dbReference type="InterPro" id="IPR051158">
    <property type="entry name" value="Metallophosphoesterase_sf"/>
</dbReference>
<gene>
    <name evidence="7" type="ORF">Cba03nite_58470</name>
</gene>
<dbReference type="GO" id="GO:0016020">
    <property type="term" value="C:membrane"/>
    <property type="evidence" value="ECO:0007669"/>
    <property type="project" value="GOC"/>
</dbReference>
<name>A0A8J3JT53_9ACTN</name>